<evidence type="ECO:0000313" key="3">
    <source>
        <dbReference type="Proteomes" id="UP000004295"/>
    </source>
</evidence>
<reference evidence="2 3" key="1">
    <citation type="submission" date="2009-04" db="EMBL/GenBank/DDBJ databases">
        <authorList>
            <person name="Sebastian Y."/>
            <person name="Madupu R."/>
            <person name="Durkin A.S."/>
            <person name="Torralba M."/>
            <person name="Methe B."/>
            <person name="Sutton G.G."/>
            <person name="Strausberg R.L."/>
            <person name="Nelson K.E."/>
        </authorList>
    </citation>
    <scope>NUCLEOTIDE SEQUENCE [LARGE SCALE GENOMIC DNA]</scope>
    <source>
        <strain evidence="3">ATCC 35406 / BCRC 14492 / JCM 8526 / NCTC 13058 / HG 370</strain>
    </source>
</reference>
<dbReference type="NCBIfam" id="TIGR03527">
    <property type="entry name" value="selenium_YedF"/>
    <property type="match status" value="1"/>
</dbReference>
<accession>C3J9V1</accession>
<feature type="domain" description="UPF0033" evidence="1">
    <location>
        <begin position="3"/>
        <end position="61"/>
    </location>
</feature>
<dbReference type="GeneID" id="93364721"/>
<dbReference type="Pfam" id="PF02635">
    <property type="entry name" value="DsrE"/>
    <property type="match status" value="1"/>
</dbReference>
<dbReference type="InterPro" id="IPR019870">
    <property type="entry name" value="Se_metab_YedF"/>
</dbReference>
<dbReference type="AlphaFoldDB" id="C3J9V1"/>
<name>C3J9V1_POREA</name>
<dbReference type="Proteomes" id="UP000004295">
    <property type="component" value="Unassembled WGS sequence"/>
</dbReference>
<dbReference type="SUPFAM" id="SSF75169">
    <property type="entry name" value="DsrEFH-like"/>
    <property type="match status" value="1"/>
</dbReference>
<keyword evidence="3" id="KW-1185">Reference proteome</keyword>
<dbReference type="Pfam" id="PF01206">
    <property type="entry name" value="TusA"/>
    <property type="match status" value="1"/>
</dbReference>
<organism evidence="2 3">
    <name type="scientific">Porphyromonas endodontalis (strain ATCC 35406 / DSM 24491 / JCM 8526 / CCUG 16442 / BCRC 14492 / NCTC 13058 / HG 370)</name>
    <name type="common">Bacteroides endodontalis</name>
    <dbReference type="NCBI Taxonomy" id="553175"/>
    <lineage>
        <taxon>Bacteria</taxon>
        <taxon>Pseudomonadati</taxon>
        <taxon>Bacteroidota</taxon>
        <taxon>Bacteroidia</taxon>
        <taxon>Bacteroidales</taxon>
        <taxon>Porphyromonadaceae</taxon>
        <taxon>Porphyromonas</taxon>
    </lineage>
</organism>
<dbReference type="InterPro" id="IPR027396">
    <property type="entry name" value="DsrEFH-like"/>
</dbReference>
<dbReference type="eggNOG" id="COG0425">
    <property type="taxonomic scope" value="Bacteria"/>
</dbReference>
<evidence type="ECO:0000313" key="2">
    <source>
        <dbReference type="EMBL" id="EEN83016.1"/>
    </source>
</evidence>
<comment type="caution">
    <text evidence="2">The sequence shown here is derived from an EMBL/GenBank/DDBJ whole genome shotgun (WGS) entry which is preliminary data.</text>
</comment>
<proteinExistence type="predicted"/>
<dbReference type="SUPFAM" id="SSF64307">
    <property type="entry name" value="SirA-like"/>
    <property type="match status" value="1"/>
</dbReference>
<dbReference type="EMBL" id="ACNN01000016">
    <property type="protein sequence ID" value="EEN83016.1"/>
    <property type="molecule type" value="Genomic_DNA"/>
</dbReference>
<dbReference type="InterPro" id="IPR001455">
    <property type="entry name" value="TusA-like"/>
</dbReference>
<evidence type="ECO:0000259" key="1">
    <source>
        <dbReference type="Pfam" id="PF01206"/>
    </source>
</evidence>
<dbReference type="STRING" id="553175.POREN0001_0873"/>
<dbReference type="Gene3D" id="3.30.110.40">
    <property type="entry name" value="TusA-like domain"/>
    <property type="match status" value="1"/>
</dbReference>
<dbReference type="RefSeq" id="WP_004333302.1">
    <property type="nucleotide sequence ID" value="NZ_ACNN01000016.1"/>
</dbReference>
<gene>
    <name evidence="2" type="primary">yedF</name>
    <name evidence="2" type="ORF">POREN0001_0873</name>
</gene>
<dbReference type="InterPro" id="IPR036868">
    <property type="entry name" value="TusA-like_sf"/>
</dbReference>
<sequence length="197" mass="21905">MNTVDTRGKLCPMPLILLKKALNSEGFSGEWQVLTDNATACQNLTDYIRQITSSLETEELQGYTSLRFTLEEESCRPIGKKESGGEDYTVVLSSDTMGRGDDELGRILARAFVNALEGVERKPNRIVCYNRGVLLADKDTDTGATLTRLHKEHGVEVILCGTCVDYFEFRDKIAVGTISNMLVIAEYMRQASRLVTP</sequence>
<protein>
    <submittedName>
        <fullName evidence="2">Selenium metabolism protein YedF</fullName>
    </submittedName>
</protein>
<dbReference type="InterPro" id="IPR003787">
    <property type="entry name" value="Sulphur_relay_DsrE/F-like"/>
</dbReference>